<name>A0ABP7BAA9_9MICO</name>
<gene>
    <name evidence="2" type="ORF">GCM10022202_13210</name>
</gene>
<dbReference type="EMBL" id="BAAAYV010000005">
    <property type="protein sequence ID" value="GAA3654438.1"/>
    <property type="molecule type" value="Genomic_DNA"/>
</dbReference>
<evidence type="ECO:0000313" key="2">
    <source>
        <dbReference type="EMBL" id="GAA3654438.1"/>
    </source>
</evidence>
<keyword evidence="3" id="KW-1185">Reference proteome</keyword>
<feature type="region of interest" description="Disordered" evidence="1">
    <location>
        <begin position="1"/>
        <end position="63"/>
    </location>
</feature>
<protein>
    <submittedName>
        <fullName evidence="2">Uncharacterized protein</fullName>
    </submittedName>
</protein>
<dbReference type="Proteomes" id="UP001410795">
    <property type="component" value="Unassembled WGS sequence"/>
</dbReference>
<feature type="compositionally biased region" description="Basic residues" evidence="1">
    <location>
        <begin position="1"/>
        <end position="14"/>
    </location>
</feature>
<accession>A0ABP7BAA9</accession>
<proteinExistence type="predicted"/>
<evidence type="ECO:0000256" key="1">
    <source>
        <dbReference type="SAM" id="MobiDB-lite"/>
    </source>
</evidence>
<evidence type="ECO:0000313" key="3">
    <source>
        <dbReference type="Proteomes" id="UP001410795"/>
    </source>
</evidence>
<reference evidence="3" key="1">
    <citation type="journal article" date="2019" name="Int. J. Syst. Evol. Microbiol.">
        <title>The Global Catalogue of Microorganisms (GCM) 10K type strain sequencing project: providing services to taxonomists for standard genome sequencing and annotation.</title>
        <authorList>
            <consortium name="The Broad Institute Genomics Platform"/>
            <consortium name="The Broad Institute Genome Sequencing Center for Infectious Disease"/>
            <person name="Wu L."/>
            <person name="Ma J."/>
        </authorList>
    </citation>
    <scope>NUCLEOTIDE SEQUENCE [LARGE SCALE GENOMIC DNA]</scope>
    <source>
        <strain evidence="3">JCM 16546</strain>
    </source>
</reference>
<comment type="caution">
    <text evidence="2">The sequence shown here is derived from an EMBL/GenBank/DDBJ whole genome shotgun (WGS) entry which is preliminary data.</text>
</comment>
<organism evidence="2 3">
    <name type="scientific">Microbacterium marinilacus</name>
    <dbReference type="NCBI Taxonomy" id="415209"/>
    <lineage>
        <taxon>Bacteria</taxon>
        <taxon>Bacillati</taxon>
        <taxon>Actinomycetota</taxon>
        <taxon>Actinomycetes</taxon>
        <taxon>Micrococcales</taxon>
        <taxon>Microbacteriaceae</taxon>
        <taxon>Microbacterium</taxon>
    </lineage>
</organism>
<sequence>MARHAQATVRRKHERRDPVALLREDRGATPEDESAPAAVAAADEGEDQNTYEGEPIMGHVTPTPDETAIAEYCARIRAMHVAAETPITSQDDPRVAELSNATPYRDEEWIRSSIPEFSQNLAEMHFEDRVAEVTDVPLPMPAWANELEVYAGDYPHVLISFRKTVLDTPEGRIRVEQAFSVTVDDALEPDGVIPAGNVTTETTKLLVDTTPMKDMLATPLTLSLLGEALHTVADAMSNEAVPQ</sequence>
<feature type="compositionally biased region" description="Basic and acidic residues" evidence="1">
    <location>
        <begin position="15"/>
        <end position="29"/>
    </location>
</feature>